<dbReference type="InterPro" id="IPR017642">
    <property type="entry name" value="DNA_S_mod_DndB"/>
</dbReference>
<dbReference type="InterPro" id="IPR017601">
    <property type="entry name" value="DGQHR-contain_dom"/>
</dbReference>
<evidence type="ECO:0000313" key="1">
    <source>
        <dbReference type="EMBL" id="HAS8538252.1"/>
    </source>
</evidence>
<comment type="caution">
    <text evidence="1">The sequence shown here is derived from an EMBL/GenBank/DDBJ whole genome shotgun (WGS) entry which is preliminary data.</text>
</comment>
<organism evidence="1">
    <name type="scientific">Vibrio vulnificus</name>
    <dbReference type="NCBI Taxonomy" id="672"/>
    <lineage>
        <taxon>Bacteria</taxon>
        <taxon>Pseudomonadati</taxon>
        <taxon>Pseudomonadota</taxon>
        <taxon>Gammaproteobacteria</taxon>
        <taxon>Vibrionales</taxon>
        <taxon>Vibrionaceae</taxon>
        <taxon>Vibrio</taxon>
    </lineage>
</organism>
<dbReference type="CDD" id="cd16412">
    <property type="entry name" value="dndB"/>
    <property type="match status" value="1"/>
</dbReference>
<dbReference type="Pfam" id="PF14072">
    <property type="entry name" value="DndB"/>
    <property type="match status" value="1"/>
</dbReference>
<sequence>MEKNTITSNVDHPLVLVGDEIKEGVNIAHPSIQIIVGTMTYRDYIEHFSRELPSDILSEKLKCQRDTNKARAKKVGVYLIERTDSTLPDVTLHVNQISELARSSFGGANLLQFEISPLSSRLIGDGQHRHWGIEFGKEILEENGGDLDDLLNRRIGYKMFVTNTEHIQDCAPIIKQIFADYHLNVSKPTSSLSASFDMADPFNRLIAEVAGSVKIGDNTLDNHISSSGTIKQGQLWTREQYTAFITTASGMTKTAIRKLAKSPEDFEKFKKSFSVLTSATLSNLPLSKLMDEEFSHDKALFTKALFAKGLGYFVLSAKEQMSKHQNPEMFKNNLESISKLPLNTMDHDMWLDSGITVKTESPKGLKVKITPKSDKMIAQMLCSSASVFPCKALLA</sequence>
<gene>
    <name evidence="1" type="ORF">I7730_00365</name>
</gene>
<proteinExistence type="predicted"/>
<accession>A0A8H9K6P2</accession>
<name>A0A8H9K6P2_VIBVL</name>
<dbReference type="Proteomes" id="UP000863257">
    <property type="component" value="Unassembled WGS sequence"/>
</dbReference>
<dbReference type="AlphaFoldDB" id="A0A8H9K6P2"/>
<dbReference type="NCBIfam" id="TIGR03187">
    <property type="entry name" value="DGQHR"/>
    <property type="match status" value="1"/>
</dbReference>
<protein>
    <submittedName>
        <fullName evidence="1">DGQHR domain-containing protein</fullName>
    </submittedName>
</protein>
<reference evidence="1" key="2">
    <citation type="submission" date="2019-01" db="EMBL/GenBank/DDBJ databases">
        <authorList>
            <consortium name="NCBI Pathogen Detection Project"/>
        </authorList>
    </citation>
    <scope>NUCLEOTIDE SEQUENCE</scope>
    <source>
        <strain evidence="1">BCW_3452</strain>
    </source>
</reference>
<dbReference type="EMBL" id="DACRBY010000001">
    <property type="protein sequence ID" value="HAS8538252.1"/>
    <property type="molecule type" value="Genomic_DNA"/>
</dbReference>
<reference evidence="1" key="1">
    <citation type="journal article" date="2018" name="Genome Biol.">
        <title>SKESA: strategic k-mer extension for scrupulous assemblies.</title>
        <authorList>
            <person name="Souvorov A."/>
            <person name="Agarwala R."/>
            <person name="Lipman D.J."/>
        </authorList>
    </citation>
    <scope>NUCLEOTIDE SEQUENCE</scope>
    <source>
        <strain evidence="1">BCW_3452</strain>
    </source>
</reference>